<accession>A0A8T0SLG7</accession>
<evidence type="ECO:0000313" key="3">
    <source>
        <dbReference type="Proteomes" id="UP000823388"/>
    </source>
</evidence>
<protein>
    <submittedName>
        <fullName evidence="2">Uncharacterized protein</fullName>
    </submittedName>
</protein>
<gene>
    <name evidence="2" type="ORF">PVAP13_5KG201107</name>
</gene>
<name>A0A8T0SLG7_PANVG</name>
<dbReference type="EMBL" id="CM029045">
    <property type="protein sequence ID" value="KAG2597843.1"/>
    <property type="molecule type" value="Genomic_DNA"/>
</dbReference>
<sequence>MRRPRRARRAAATGSPHRDAEKLGSVPHTRAQRARDSATPPRRSCSPPAARRSYSPPAARSSGEKDPSTLSGVQGRGAASRTRARRSRISETLALASGEGGDPSEPIPEKMNKAPKPLKGLGNKNAEVEHFQTQFSVHRIRELVPTFVDAQKQWINEAGFGLLLAMTEFSVPVKLVRWMMKYVDPLLCEFRLRIKVIVFNRELVHNILGLENGDVPVKLSGDWDDVKNLREEYKEGERAKIKKCIEVLKHSKDKDSFMRAFTLLAMGSVYCPETGNYVSLKYLHSLVN</sequence>
<feature type="region of interest" description="Disordered" evidence="1">
    <location>
        <begin position="1"/>
        <end position="114"/>
    </location>
</feature>
<dbReference type="PANTHER" id="PTHR34835">
    <property type="entry name" value="OS07G0283600 PROTEIN-RELATED"/>
    <property type="match status" value="1"/>
</dbReference>
<evidence type="ECO:0000256" key="1">
    <source>
        <dbReference type="SAM" id="MobiDB-lite"/>
    </source>
</evidence>
<keyword evidence="3" id="KW-1185">Reference proteome</keyword>
<dbReference type="PANTHER" id="PTHR34835:SF77">
    <property type="entry name" value="OS08G0365200 PROTEIN"/>
    <property type="match status" value="1"/>
</dbReference>
<proteinExistence type="predicted"/>
<dbReference type="AlphaFoldDB" id="A0A8T0SLG7"/>
<feature type="compositionally biased region" description="Low complexity" evidence="1">
    <location>
        <begin position="37"/>
        <end position="61"/>
    </location>
</feature>
<evidence type="ECO:0000313" key="2">
    <source>
        <dbReference type="EMBL" id="KAG2597843.1"/>
    </source>
</evidence>
<organism evidence="2 3">
    <name type="scientific">Panicum virgatum</name>
    <name type="common">Blackwell switchgrass</name>
    <dbReference type="NCBI Taxonomy" id="38727"/>
    <lineage>
        <taxon>Eukaryota</taxon>
        <taxon>Viridiplantae</taxon>
        <taxon>Streptophyta</taxon>
        <taxon>Embryophyta</taxon>
        <taxon>Tracheophyta</taxon>
        <taxon>Spermatophyta</taxon>
        <taxon>Magnoliopsida</taxon>
        <taxon>Liliopsida</taxon>
        <taxon>Poales</taxon>
        <taxon>Poaceae</taxon>
        <taxon>PACMAD clade</taxon>
        <taxon>Panicoideae</taxon>
        <taxon>Panicodae</taxon>
        <taxon>Paniceae</taxon>
        <taxon>Panicinae</taxon>
        <taxon>Panicum</taxon>
        <taxon>Panicum sect. Hiantes</taxon>
    </lineage>
</organism>
<reference evidence="2" key="1">
    <citation type="submission" date="2020-05" db="EMBL/GenBank/DDBJ databases">
        <title>WGS assembly of Panicum virgatum.</title>
        <authorList>
            <person name="Lovell J.T."/>
            <person name="Jenkins J."/>
            <person name="Shu S."/>
            <person name="Juenger T.E."/>
            <person name="Schmutz J."/>
        </authorList>
    </citation>
    <scope>NUCLEOTIDE SEQUENCE</scope>
    <source>
        <strain evidence="2">AP13</strain>
    </source>
</reference>
<dbReference type="Proteomes" id="UP000823388">
    <property type="component" value="Chromosome 5K"/>
</dbReference>
<comment type="caution">
    <text evidence="2">The sequence shown here is derived from an EMBL/GenBank/DDBJ whole genome shotgun (WGS) entry which is preliminary data.</text>
</comment>